<sequence length="70" mass="8530">KVLEKIDEVTKQIEAVSDRKLVESLSNTMEERLTKFEEEIISRKSRKFNRDTFDYKTGQIYTFARKFDYW</sequence>
<keyword evidence="2" id="KW-1185">Reference proteome</keyword>
<name>A0AAV7QU93_PLEWA</name>
<evidence type="ECO:0000313" key="2">
    <source>
        <dbReference type="Proteomes" id="UP001066276"/>
    </source>
</evidence>
<dbReference type="EMBL" id="JANPWB010000010">
    <property type="protein sequence ID" value="KAJ1144096.1"/>
    <property type="molecule type" value="Genomic_DNA"/>
</dbReference>
<feature type="non-terminal residue" evidence="1">
    <location>
        <position position="70"/>
    </location>
</feature>
<reference evidence="1" key="1">
    <citation type="journal article" date="2022" name="bioRxiv">
        <title>Sequencing and chromosome-scale assembly of the giantPleurodeles waltlgenome.</title>
        <authorList>
            <person name="Brown T."/>
            <person name="Elewa A."/>
            <person name="Iarovenko S."/>
            <person name="Subramanian E."/>
            <person name="Araus A.J."/>
            <person name="Petzold A."/>
            <person name="Susuki M."/>
            <person name="Suzuki K.-i.T."/>
            <person name="Hayashi T."/>
            <person name="Toyoda A."/>
            <person name="Oliveira C."/>
            <person name="Osipova E."/>
            <person name="Leigh N.D."/>
            <person name="Simon A."/>
            <person name="Yun M.H."/>
        </authorList>
    </citation>
    <scope>NUCLEOTIDE SEQUENCE</scope>
    <source>
        <strain evidence="1">20211129_DDA</strain>
        <tissue evidence="1">Liver</tissue>
    </source>
</reference>
<dbReference type="Proteomes" id="UP001066276">
    <property type="component" value="Chromosome 6"/>
</dbReference>
<organism evidence="1 2">
    <name type="scientific">Pleurodeles waltl</name>
    <name type="common">Iberian ribbed newt</name>
    <dbReference type="NCBI Taxonomy" id="8319"/>
    <lineage>
        <taxon>Eukaryota</taxon>
        <taxon>Metazoa</taxon>
        <taxon>Chordata</taxon>
        <taxon>Craniata</taxon>
        <taxon>Vertebrata</taxon>
        <taxon>Euteleostomi</taxon>
        <taxon>Amphibia</taxon>
        <taxon>Batrachia</taxon>
        <taxon>Caudata</taxon>
        <taxon>Salamandroidea</taxon>
        <taxon>Salamandridae</taxon>
        <taxon>Pleurodelinae</taxon>
        <taxon>Pleurodeles</taxon>
    </lineage>
</organism>
<accession>A0AAV7QU93</accession>
<dbReference type="AlphaFoldDB" id="A0AAV7QU93"/>
<comment type="caution">
    <text evidence="1">The sequence shown here is derived from an EMBL/GenBank/DDBJ whole genome shotgun (WGS) entry which is preliminary data.</text>
</comment>
<gene>
    <name evidence="1" type="ORF">NDU88_010398</name>
</gene>
<protein>
    <submittedName>
        <fullName evidence="1">Uncharacterized protein</fullName>
    </submittedName>
</protein>
<proteinExistence type="predicted"/>
<feature type="non-terminal residue" evidence="1">
    <location>
        <position position="1"/>
    </location>
</feature>
<evidence type="ECO:0000313" key="1">
    <source>
        <dbReference type="EMBL" id="KAJ1144096.1"/>
    </source>
</evidence>